<dbReference type="Proteomes" id="UP000278807">
    <property type="component" value="Unassembled WGS sequence"/>
</dbReference>
<dbReference type="OrthoDB" id="6682367at2759"/>
<dbReference type="EMBL" id="UZAE01001516">
    <property type="protein sequence ID" value="VDN98711.1"/>
    <property type="molecule type" value="Genomic_DNA"/>
</dbReference>
<reference evidence="2 3" key="2">
    <citation type="submission" date="2018-11" db="EMBL/GenBank/DDBJ databases">
        <authorList>
            <consortium name="Pathogen Informatics"/>
        </authorList>
    </citation>
    <scope>NUCLEOTIDE SEQUENCE [LARGE SCALE GENOMIC DNA]</scope>
</reference>
<dbReference type="InterPro" id="IPR036273">
    <property type="entry name" value="CRAL/TRIO_N_dom_sf"/>
</dbReference>
<evidence type="ECO:0000313" key="2">
    <source>
        <dbReference type="EMBL" id="VDN98711.1"/>
    </source>
</evidence>
<gene>
    <name evidence="2" type="ORF">HNAJ_LOCUS2852</name>
</gene>
<evidence type="ECO:0000313" key="4">
    <source>
        <dbReference type="WBParaSite" id="HNAJ_0000285301-mRNA-1"/>
    </source>
</evidence>
<dbReference type="Gene3D" id="3.40.525.10">
    <property type="entry name" value="CRAL-TRIO lipid binding domain"/>
    <property type="match status" value="1"/>
</dbReference>
<dbReference type="AlphaFoldDB" id="A0A0R3T715"/>
<dbReference type="InterPro" id="IPR001251">
    <property type="entry name" value="CRAL-TRIO_dom"/>
</dbReference>
<dbReference type="PANTHER" id="PTHR10174">
    <property type="entry name" value="ALPHA-TOCOPHEROL TRANSFER PROTEIN-RELATED"/>
    <property type="match status" value="1"/>
</dbReference>
<dbReference type="InterPro" id="IPR036865">
    <property type="entry name" value="CRAL-TRIO_dom_sf"/>
</dbReference>
<feature type="domain" description="CRAL-TRIO" evidence="1">
    <location>
        <begin position="160"/>
        <end position="272"/>
    </location>
</feature>
<organism evidence="4">
    <name type="scientific">Rodentolepis nana</name>
    <name type="common">Dwarf tapeworm</name>
    <name type="synonym">Hymenolepis nana</name>
    <dbReference type="NCBI Taxonomy" id="102285"/>
    <lineage>
        <taxon>Eukaryota</taxon>
        <taxon>Metazoa</taxon>
        <taxon>Spiralia</taxon>
        <taxon>Lophotrochozoa</taxon>
        <taxon>Platyhelminthes</taxon>
        <taxon>Cestoda</taxon>
        <taxon>Eucestoda</taxon>
        <taxon>Cyclophyllidea</taxon>
        <taxon>Hymenolepididae</taxon>
        <taxon>Rodentolepis</taxon>
    </lineage>
</organism>
<dbReference type="Gene3D" id="1.10.8.20">
    <property type="entry name" value="N-terminal domain of phosphatidylinositol transfer protein sec14p"/>
    <property type="match status" value="1"/>
</dbReference>
<protein>
    <submittedName>
        <fullName evidence="4">CRAL-TRIO domain-containing protein</fullName>
    </submittedName>
</protein>
<accession>A0A0R3T715</accession>
<dbReference type="STRING" id="102285.A0A0R3T715"/>
<proteinExistence type="predicted"/>
<name>A0A0R3T715_RODNA</name>
<dbReference type="PANTHER" id="PTHR10174:SF130">
    <property type="entry name" value="ALPHA-TOCOPHEROL TRANSFER PROTEIN-LIKE"/>
    <property type="match status" value="1"/>
</dbReference>
<dbReference type="Pfam" id="PF00650">
    <property type="entry name" value="CRAL_TRIO"/>
    <property type="match status" value="1"/>
</dbReference>
<dbReference type="SUPFAM" id="SSF52087">
    <property type="entry name" value="CRAL/TRIO domain"/>
    <property type="match status" value="1"/>
</dbReference>
<evidence type="ECO:0000313" key="3">
    <source>
        <dbReference type="Proteomes" id="UP000278807"/>
    </source>
</evidence>
<dbReference type="SUPFAM" id="SSF46938">
    <property type="entry name" value="CRAL/TRIO N-terminal domain"/>
    <property type="match status" value="1"/>
</dbReference>
<dbReference type="WBParaSite" id="HNAJ_0000285301-mRNA-1">
    <property type="protein sequence ID" value="HNAJ_0000285301-mRNA-1"/>
    <property type="gene ID" value="HNAJ_0000285301"/>
</dbReference>
<sequence>MSKSSSKPYSLYDQSKPLSSTYVKRAEKELGEKSEQISAHIESLRRWLKSMPHLKCNASDELLLAFLRQAKYNHMKAQNRLDKFCTFRTSPTEGSPAWFENFKDRKATYDKLVNTKCWATLGFTQEGTVSIMVKCKNLDLNVVSMDDLQSAVQIWYDEAILDQRIQIGGFSMIMDLSDFRKEDIIKMFDPKASRLATKYFQDCLPFRIKKIIYYNTPKIFEAMFKIMSEWLNEKIKSRIMMVGTDMNRAFDALPGLKDLMPESYGGNVKMTFEEMCEKQSALMKSIPDHGTDFAISVDESQRPKECRNLFVHYKDLSDDLMGKSGSLQRSL</sequence>
<dbReference type="PROSITE" id="PS50191">
    <property type="entry name" value="CRAL_TRIO"/>
    <property type="match status" value="1"/>
</dbReference>
<dbReference type="GO" id="GO:0016020">
    <property type="term" value="C:membrane"/>
    <property type="evidence" value="ECO:0007669"/>
    <property type="project" value="TreeGrafter"/>
</dbReference>
<dbReference type="CDD" id="cd00170">
    <property type="entry name" value="SEC14"/>
    <property type="match status" value="1"/>
</dbReference>
<keyword evidence="3" id="KW-1185">Reference proteome</keyword>
<evidence type="ECO:0000259" key="1">
    <source>
        <dbReference type="PROSITE" id="PS50191"/>
    </source>
</evidence>
<dbReference type="GO" id="GO:1902936">
    <property type="term" value="F:phosphatidylinositol bisphosphate binding"/>
    <property type="evidence" value="ECO:0007669"/>
    <property type="project" value="TreeGrafter"/>
</dbReference>
<reference evidence="4" key="1">
    <citation type="submission" date="2017-02" db="UniProtKB">
        <authorList>
            <consortium name="WormBaseParasite"/>
        </authorList>
    </citation>
    <scope>IDENTIFICATION</scope>
</reference>